<dbReference type="Proteomes" id="UP000230750">
    <property type="component" value="Unassembled WGS sequence"/>
</dbReference>
<sequence>MPGLISGKCAHWSICRIPNHVSMEEVEISVDATPEVVPSDRPPPDVPTVIEEGPLDEGLANSLRWRMVPKLTFPIGVSLSHLQLDYARQIAEFIDKNRTAFSRGEFDLGLCRLLPYDTQFRLPYRRVPPTQMSKVKQLLQDMVDQKIIRGSASPYASPEVFGEEVWSATVVNQLS</sequence>
<dbReference type="Gene3D" id="3.10.10.10">
    <property type="entry name" value="HIV Type 1 Reverse Transcriptase, subunit A, domain 1"/>
    <property type="match status" value="1"/>
</dbReference>
<comment type="caution">
    <text evidence="1">The sequence shown here is derived from an EMBL/GenBank/DDBJ whole genome shotgun (WGS) entry which is preliminary data.</text>
</comment>
<dbReference type="EMBL" id="MRZV01000449">
    <property type="protein sequence ID" value="PIK49758.1"/>
    <property type="molecule type" value="Genomic_DNA"/>
</dbReference>
<reference evidence="1 2" key="1">
    <citation type="journal article" date="2017" name="PLoS Biol.">
        <title>The sea cucumber genome provides insights into morphological evolution and visceral regeneration.</title>
        <authorList>
            <person name="Zhang X."/>
            <person name="Sun L."/>
            <person name="Yuan J."/>
            <person name="Sun Y."/>
            <person name="Gao Y."/>
            <person name="Zhang L."/>
            <person name="Li S."/>
            <person name="Dai H."/>
            <person name="Hamel J.F."/>
            <person name="Liu C."/>
            <person name="Yu Y."/>
            <person name="Liu S."/>
            <person name="Lin W."/>
            <person name="Guo K."/>
            <person name="Jin S."/>
            <person name="Xu P."/>
            <person name="Storey K.B."/>
            <person name="Huan P."/>
            <person name="Zhang T."/>
            <person name="Zhou Y."/>
            <person name="Zhang J."/>
            <person name="Lin C."/>
            <person name="Li X."/>
            <person name="Xing L."/>
            <person name="Huo D."/>
            <person name="Sun M."/>
            <person name="Wang L."/>
            <person name="Mercier A."/>
            <person name="Li F."/>
            <person name="Yang H."/>
            <person name="Xiang J."/>
        </authorList>
    </citation>
    <scope>NUCLEOTIDE SEQUENCE [LARGE SCALE GENOMIC DNA]</scope>
    <source>
        <strain evidence="1">Shaxun</strain>
        <tissue evidence="1">Muscle</tissue>
    </source>
</reference>
<evidence type="ECO:0000313" key="2">
    <source>
        <dbReference type="Proteomes" id="UP000230750"/>
    </source>
</evidence>
<name>A0A2G8KP83_STIJA</name>
<organism evidence="1 2">
    <name type="scientific">Stichopus japonicus</name>
    <name type="common">Sea cucumber</name>
    <dbReference type="NCBI Taxonomy" id="307972"/>
    <lineage>
        <taxon>Eukaryota</taxon>
        <taxon>Metazoa</taxon>
        <taxon>Echinodermata</taxon>
        <taxon>Eleutherozoa</taxon>
        <taxon>Echinozoa</taxon>
        <taxon>Holothuroidea</taxon>
        <taxon>Aspidochirotacea</taxon>
        <taxon>Aspidochirotida</taxon>
        <taxon>Stichopodidae</taxon>
        <taxon>Apostichopus</taxon>
    </lineage>
</organism>
<dbReference type="OrthoDB" id="6761011at2759"/>
<gene>
    <name evidence="1" type="ORF">BSL78_13383</name>
</gene>
<dbReference type="AlphaFoldDB" id="A0A2G8KP83"/>
<proteinExistence type="predicted"/>
<keyword evidence="2" id="KW-1185">Reference proteome</keyword>
<accession>A0A2G8KP83</accession>
<evidence type="ECO:0000313" key="1">
    <source>
        <dbReference type="EMBL" id="PIK49758.1"/>
    </source>
</evidence>
<protein>
    <submittedName>
        <fullName evidence="1">Putative transposon Ty3-I Gag-Pol polyprotein</fullName>
    </submittedName>
</protein>